<dbReference type="EMBL" id="BRYA01000025">
    <property type="protein sequence ID" value="GMI32994.1"/>
    <property type="molecule type" value="Genomic_DNA"/>
</dbReference>
<name>A0A9W7G5Q7_9STRA</name>
<comment type="caution">
    <text evidence="1">The sequence shown here is derived from an EMBL/GenBank/DDBJ whole genome shotgun (WGS) entry which is preliminary data.</text>
</comment>
<dbReference type="Proteomes" id="UP001165065">
    <property type="component" value="Unassembled WGS sequence"/>
</dbReference>
<protein>
    <submittedName>
        <fullName evidence="1">Uncharacterized protein</fullName>
    </submittedName>
</protein>
<reference evidence="2" key="1">
    <citation type="journal article" date="2023" name="Commun. Biol.">
        <title>Genome analysis of Parmales, the sister group of diatoms, reveals the evolutionary specialization of diatoms from phago-mixotrophs to photoautotrophs.</title>
        <authorList>
            <person name="Ban H."/>
            <person name="Sato S."/>
            <person name="Yoshikawa S."/>
            <person name="Yamada K."/>
            <person name="Nakamura Y."/>
            <person name="Ichinomiya M."/>
            <person name="Sato N."/>
            <person name="Blanc-Mathieu R."/>
            <person name="Endo H."/>
            <person name="Kuwata A."/>
            <person name="Ogata H."/>
        </authorList>
    </citation>
    <scope>NUCLEOTIDE SEQUENCE [LARGE SCALE GENOMIC DNA]</scope>
</reference>
<keyword evidence="2" id="KW-1185">Reference proteome</keyword>
<evidence type="ECO:0000313" key="2">
    <source>
        <dbReference type="Proteomes" id="UP001165065"/>
    </source>
</evidence>
<proteinExistence type="predicted"/>
<accession>A0A9W7G5Q7</accession>
<sequence length="293" mass="32651">MAGQRCDRITNPILAEETSYGLFDNLPLSLFTPLTNNKVNLYNKSKQSGFEVALLELTGYEILAAVLEPSMVGNSYTVVGGGAIIANFDLMDCKMVECTTSEALYLASTKALFVSPKTFTSPTPLLDEESSPLPLPPPHEITKSQYEAMTPTTKATYLLYDKDFNPRNIPRCRYVETKQGLDYVKSRLLPLLDSTVQKSLSTTKKTTESFISKKQFAADRRDEASRKGEPALARVWNEEFLFLRSLQYDPTSTEPDTLNDKDEWYAKNIRNSAPVSNIDELLKGTGLEKEGGS</sequence>
<evidence type="ECO:0000313" key="1">
    <source>
        <dbReference type="EMBL" id="GMI32994.1"/>
    </source>
</evidence>
<gene>
    <name evidence="1" type="ORF">TrCOL_g12676</name>
</gene>
<dbReference type="OrthoDB" id="10545312at2759"/>
<organism evidence="1 2">
    <name type="scientific">Triparma columacea</name>
    <dbReference type="NCBI Taxonomy" id="722753"/>
    <lineage>
        <taxon>Eukaryota</taxon>
        <taxon>Sar</taxon>
        <taxon>Stramenopiles</taxon>
        <taxon>Ochrophyta</taxon>
        <taxon>Bolidophyceae</taxon>
        <taxon>Parmales</taxon>
        <taxon>Triparmaceae</taxon>
        <taxon>Triparma</taxon>
    </lineage>
</organism>
<dbReference type="AlphaFoldDB" id="A0A9W7G5Q7"/>